<evidence type="ECO:0000313" key="11">
    <source>
        <dbReference type="EMBL" id="PYD47625.1"/>
    </source>
</evidence>
<sequence>MSAVELILLQRVEKLGQMGEIVTVKPGYARNFLLPQGKAIRANAHNRERFERERVQLEAQNLKRREEAERLSERMHGLSVVLIRQAGDSGSLYGSVTTRDIAEALTQAGLTVSRSQVILPEPIKQLGVYEVRVALHPEVSMQVSVNVARSEEEAERQARGEEIGAERDDDASGFVEEAVEVEAAPEEEAPVAATEEHPAA</sequence>
<keyword evidence="3 7" id="KW-0694">RNA-binding</keyword>
<dbReference type="InterPro" id="IPR009027">
    <property type="entry name" value="Ribosomal_bL9/RNase_H1_N"/>
</dbReference>
<keyword evidence="14" id="KW-1185">Reference proteome</keyword>
<dbReference type="GO" id="GO:0005840">
    <property type="term" value="C:ribosome"/>
    <property type="evidence" value="ECO:0007669"/>
    <property type="project" value="UniProtKB-KW"/>
</dbReference>
<dbReference type="SUPFAM" id="SSF55653">
    <property type="entry name" value="Ribosomal protein L9 C-domain"/>
    <property type="match status" value="1"/>
</dbReference>
<dbReference type="InterPro" id="IPR000244">
    <property type="entry name" value="Ribosomal_bL9"/>
</dbReference>
<dbReference type="Gene3D" id="3.40.5.10">
    <property type="entry name" value="Ribosomal protein L9, N-terminal domain"/>
    <property type="match status" value="1"/>
</dbReference>
<dbReference type="Proteomes" id="UP000248116">
    <property type="component" value="Unassembled WGS sequence"/>
</dbReference>
<proteinExistence type="inferred from homology"/>
<evidence type="ECO:0000256" key="3">
    <source>
        <dbReference type="ARBA" id="ARBA00022884"/>
    </source>
</evidence>
<dbReference type="AlphaFoldDB" id="A0A318QVT7"/>
<feature type="compositionally biased region" description="Basic and acidic residues" evidence="9">
    <location>
        <begin position="149"/>
        <end position="166"/>
    </location>
</feature>
<evidence type="ECO:0000256" key="6">
    <source>
        <dbReference type="ARBA" id="ARBA00035292"/>
    </source>
</evidence>
<evidence type="ECO:0000256" key="1">
    <source>
        <dbReference type="ARBA" id="ARBA00010605"/>
    </source>
</evidence>
<reference evidence="12 13" key="1">
    <citation type="submission" date="2017-07" db="EMBL/GenBank/DDBJ databases">
        <title>A draft genome sequence of Komagataeibacter sp. T5K1.</title>
        <authorList>
            <person name="Skraban J."/>
            <person name="Cleenwerck I."/>
            <person name="Vandamme P."/>
            <person name="Trcek J."/>
        </authorList>
    </citation>
    <scope>NUCLEOTIDE SEQUENCE [LARGE SCALE GENOMIC DNA]</scope>
    <source>
        <strain evidence="12 13">T5K1</strain>
    </source>
</reference>
<evidence type="ECO:0000256" key="9">
    <source>
        <dbReference type="SAM" id="MobiDB-lite"/>
    </source>
</evidence>
<dbReference type="HAMAP" id="MF_00503">
    <property type="entry name" value="Ribosomal_bL9"/>
    <property type="match status" value="1"/>
</dbReference>
<comment type="function">
    <text evidence="7">Binds to the 23S rRNA.</text>
</comment>
<dbReference type="NCBIfam" id="TIGR00158">
    <property type="entry name" value="L9"/>
    <property type="match status" value="1"/>
</dbReference>
<feature type="compositionally biased region" description="Acidic residues" evidence="9">
    <location>
        <begin position="167"/>
        <end position="189"/>
    </location>
</feature>
<dbReference type="RefSeq" id="WP_110525841.1">
    <property type="nucleotide sequence ID" value="NZ_JAHRDT010000029.1"/>
</dbReference>
<evidence type="ECO:0000256" key="5">
    <source>
        <dbReference type="ARBA" id="ARBA00023274"/>
    </source>
</evidence>
<evidence type="ECO:0000256" key="8">
    <source>
        <dbReference type="SAM" id="Coils"/>
    </source>
</evidence>
<name>A0A318QVT7_9PROT</name>
<dbReference type="PANTHER" id="PTHR21368">
    <property type="entry name" value="50S RIBOSOMAL PROTEIN L9"/>
    <property type="match status" value="1"/>
</dbReference>
<feature type="region of interest" description="Disordered" evidence="9">
    <location>
        <begin position="149"/>
        <end position="200"/>
    </location>
</feature>
<dbReference type="InterPro" id="IPR020594">
    <property type="entry name" value="Ribosomal_bL9_bac/chp"/>
</dbReference>
<dbReference type="InterPro" id="IPR036935">
    <property type="entry name" value="Ribosomal_bL9_N_sf"/>
</dbReference>
<dbReference type="Pfam" id="PF01281">
    <property type="entry name" value="Ribosomal_L9_N"/>
    <property type="match status" value="1"/>
</dbReference>
<dbReference type="InterPro" id="IPR020070">
    <property type="entry name" value="Ribosomal_bL9_N"/>
</dbReference>
<reference evidence="11 14" key="2">
    <citation type="submission" date="2018-02" db="EMBL/GenBank/DDBJ databases">
        <authorList>
            <person name="Skraban J."/>
            <person name="Trcek J."/>
        </authorList>
    </citation>
    <scope>NUCLEOTIDE SEQUENCE [LARGE SCALE GENOMIC DNA]</scope>
    <source>
        <strain evidence="11 14">AV446</strain>
    </source>
</reference>
<keyword evidence="8" id="KW-0175">Coiled coil</keyword>
<comment type="similarity">
    <text evidence="1 7">Belongs to the bacterial ribosomal protein bL9 family.</text>
</comment>
<evidence type="ECO:0000259" key="10">
    <source>
        <dbReference type="PROSITE" id="PS00651"/>
    </source>
</evidence>
<keyword evidence="4 7" id="KW-0689">Ribosomal protein</keyword>
<keyword evidence="5 7" id="KW-0687">Ribonucleoprotein</keyword>
<feature type="domain" description="Ribosomal protein L9" evidence="10">
    <location>
        <begin position="16"/>
        <end position="43"/>
    </location>
</feature>
<protein>
    <recommendedName>
        <fullName evidence="6 7">Large ribosomal subunit protein bL9</fullName>
    </recommendedName>
</protein>
<gene>
    <name evidence="7" type="primary">rplI</name>
    <name evidence="11" type="ORF">C3920_08910</name>
    <name evidence="12" type="ORF">CFR71_00895</name>
</gene>
<dbReference type="InterPro" id="IPR036791">
    <property type="entry name" value="Ribosomal_bL9_C_sf"/>
</dbReference>
<accession>A0A318QVT7</accession>
<dbReference type="EMBL" id="NOXG01000001">
    <property type="protein sequence ID" value="PYD76943.1"/>
    <property type="molecule type" value="Genomic_DNA"/>
</dbReference>
<dbReference type="Pfam" id="PF03948">
    <property type="entry name" value="Ribosomal_L9_C"/>
    <property type="match status" value="1"/>
</dbReference>
<dbReference type="EMBL" id="PRCW01000066">
    <property type="protein sequence ID" value="PYD47625.1"/>
    <property type="molecule type" value="Genomic_DNA"/>
</dbReference>
<evidence type="ECO:0000313" key="14">
    <source>
        <dbReference type="Proteomes" id="UP000248116"/>
    </source>
</evidence>
<evidence type="ECO:0000256" key="4">
    <source>
        <dbReference type="ARBA" id="ARBA00022980"/>
    </source>
</evidence>
<comment type="caution">
    <text evidence="12">The sequence shown here is derived from an EMBL/GenBank/DDBJ whole genome shotgun (WGS) entry which is preliminary data.</text>
</comment>
<organism evidence="12 13">
    <name type="scientific">Novacetimonas pomaceti</name>
    <dbReference type="NCBI Taxonomy" id="2021998"/>
    <lineage>
        <taxon>Bacteria</taxon>
        <taxon>Pseudomonadati</taxon>
        <taxon>Pseudomonadota</taxon>
        <taxon>Alphaproteobacteria</taxon>
        <taxon>Acetobacterales</taxon>
        <taxon>Acetobacteraceae</taxon>
        <taxon>Novacetimonas</taxon>
    </lineage>
</organism>
<dbReference type="GO" id="GO:1990904">
    <property type="term" value="C:ribonucleoprotein complex"/>
    <property type="evidence" value="ECO:0007669"/>
    <property type="project" value="UniProtKB-KW"/>
</dbReference>
<dbReference type="Proteomes" id="UP000247609">
    <property type="component" value="Unassembled WGS sequence"/>
</dbReference>
<dbReference type="SUPFAM" id="SSF55658">
    <property type="entry name" value="L9 N-domain-like"/>
    <property type="match status" value="1"/>
</dbReference>
<keyword evidence="2 7" id="KW-0699">rRNA-binding</keyword>
<feature type="coiled-coil region" evidence="8">
    <location>
        <begin position="40"/>
        <end position="74"/>
    </location>
</feature>
<dbReference type="Gene3D" id="3.10.430.100">
    <property type="entry name" value="Ribosomal protein L9, C-terminal domain"/>
    <property type="match status" value="1"/>
</dbReference>
<evidence type="ECO:0000313" key="13">
    <source>
        <dbReference type="Proteomes" id="UP000247609"/>
    </source>
</evidence>
<evidence type="ECO:0000256" key="2">
    <source>
        <dbReference type="ARBA" id="ARBA00022730"/>
    </source>
</evidence>
<dbReference type="GO" id="GO:0019843">
    <property type="term" value="F:rRNA binding"/>
    <property type="evidence" value="ECO:0007669"/>
    <property type="project" value="UniProtKB-UniRule"/>
</dbReference>
<dbReference type="InterPro" id="IPR020069">
    <property type="entry name" value="Ribosomal_bL9_C"/>
</dbReference>
<evidence type="ECO:0000256" key="7">
    <source>
        <dbReference type="HAMAP-Rule" id="MF_00503"/>
    </source>
</evidence>
<dbReference type="GO" id="GO:0006412">
    <property type="term" value="P:translation"/>
    <property type="evidence" value="ECO:0007669"/>
    <property type="project" value="UniProtKB-UniRule"/>
</dbReference>
<dbReference type="GO" id="GO:0003735">
    <property type="term" value="F:structural constituent of ribosome"/>
    <property type="evidence" value="ECO:0007669"/>
    <property type="project" value="InterPro"/>
</dbReference>
<evidence type="ECO:0000313" key="12">
    <source>
        <dbReference type="EMBL" id="PYD76943.1"/>
    </source>
</evidence>
<dbReference type="PROSITE" id="PS00651">
    <property type="entry name" value="RIBOSOMAL_L9"/>
    <property type="match status" value="1"/>
</dbReference>